<accession>A0A068S600</accession>
<organism evidence="2 3">
    <name type="scientific">Lichtheimia corymbifera JMRC:FSU:9682</name>
    <dbReference type="NCBI Taxonomy" id="1263082"/>
    <lineage>
        <taxon>Eukaryota</taxon>
        <taxon>Fungi</taxon>
        <taxon>Fungi incertae sedis</taxon>
        <taxon>Mucoromycota</taxon>
        <taxon>Mucoromycotina</taxon>
        <taxon>Mucoromycetes</taxon>
        <taxon>Mucorales</taxon>
        <taxon>Lichtheimiaceae</taxon>
        <taxon>Lichtheimia</taxon>
    </lineage>
</organism>
<dbReference type="InterPro" id="IPR023213">
    <property type="entry name" value="CAT-like_dom_sf"/>
</dbReference>
<evidence type="ECO:0000313" key="3">
    <source>
        <dbReference type="Proteomes" id="UP000027586"/>
    </source>
</evidence>
<dbReference type="PANTHER" id="PTHR31896:SF64">
    <property type="entry name" value="TRICHOTHECENE 3-O-ACETYLTRANSFERASE"/>
    <property type="match status" value="1"/>
</dbReference>
<dbReference type="STRING" id="1263082.A0A068S600"/>
<dbReference type="VEuPathDB" id="FungiDB:LCOR_08702.1"/>
<dbReference type="OrthoDB" id="671439at2759"/>
<evidence type="ECO:0000256" key="1">
    <source>
        <dbReference type="ARBA" id="ARBA00022679"/>
    </source>
</evidence>
<dbReference type="Gene3D" id="3.30.559.10">
    <property type="entry name" value="Chloramphenicol acetyltransferase-like domain"/>
    <property type="match status" value="2"/>
</dbReference>
<dbReference type="Proteomes" id="UP000027586">
    <property type="component" value="Unassembled WGS sequence"/>
</dbReference>
<keyword evidence="1" id="KW-0808">Transferase</keyword>
<keyword evidence="3" id="KW-1185">Reference proteome</keyword>
<reference evidence="2" key="1">
    <citation type="submission" date="2013-08" db="EMBL/GenBank/DDBJ databases">
        <title>Gene expansion shapes genome architecture in the human pathogen Lichtheimia corymbifera: an evolutionary genomics analysis in the ancient terrestrial Mucorales (Mucoromycotina).</title>
        <authorList>
            <person name="Schwartze V.U."/>
            <person name="Winter S."/>
            <person name="Shelest E."/>
            <person name="Marcet-Houben M."/>
            <person name="Horn F."/>
            <person name="Wehner S."/>
            <person name="Hoffmann K."/>
            <person name="Riege K."/>
            <person name="Sammeth M."/>
            <person name="Nowrousian M."/>
            <person name="Valiante V."/>
            <person name="Linde J."/>
            <person name="Jacobsen I.D."/>
            <person name="Marz M."/>
            <person name="Brakhage A.A."/>
            <person name="Gabaldon T."/>
            <person name="Bocker S."/>
            <person name="Voigt K."/>
        </authorList>
    </citation>
    <scope>NUCLEOTIDE SEQUENCE [LARGE SCALE GENOMIC DNA]</scope>
    <source>
        <strain evidence="2">FSU 9682</strain>
    </source>
</reference>
<dbReference type="Pfam" id="PF02458">
    <property type="entry name" value="Transferase"/>
    <property type="match status" value="1"/>
</dbReference>
<dbReference type="EMBL" id="CBTN010000049">
    <property type="protein sequence ID" value="CDH57803.1"/>
    <property type="molecule type" value="Genomic_DNA"/>
</dbReference>
<evidence type="ECO:0000313" key="2">
    <source>
        <dbReference type="EMBL" id="CDH57803.1"/>
    </source>
</evidence>
<name>A0A068S600_9FUNG</name>
<gene>
    <name evidence="2" type="ORF">LCOR_08702.1</name>
</gene>
<dbReference type="PANTHER" id="PTHR31896">
    <property type="entry name" value="FAMILY REGULATORY PROTEIN, PUTATIVE (AFU_ORTHOLOGUE AFUA_3G14730)-RELATED"/>
    <property type="match status" value="1"/>
</dbReference>
<proteinExistence type="predicted"/>
<comment type="caution">
    <text evidence="2">The sequence shown here is derived from an EMBL/GenBank/DDBJ whole genome shotgun (WGS) entry which is preliminary data.</text>
</comment>
<sequence>MNYPQQPHIEYTHQTWVKPATMTLKEGYMPLTDWDVVMFKSYTPMLLFYTNPEQAADFMNMDTLTESLSAVLVDYYPLAGRLVDVGRGRDAIDCNDAGVLYQEAVYHADLADFEKSGYLPNQLDYHRLFPIHFYTRPEDPLVAVQTTRFADGGVALGIMILHKIADKYSGCLFLDAWAKQARGQTYNKANFFDRQLLTIPEHTVVTDEVLDHYREEHRLVDDEKVTLAARDQDQPKYARTSPHGPAPLKSVVLELASDGLQKCKRDAHTQDMILTRNWLSTKEALLAMLLRAIVRSRDIPDNEPVKMVVGVNGRSKMKNMDFYFGNWMITRSVSTTKQQAKEADLVFHALQFRQQMATLKASLFHGLSKLYTIHDDMTVHYLSYQPNSSTHVTASDVSNLPYWKLDFGYGNPDRVRGYITAGGDGCLVLFGRSGQSKGIMYDVQVQMNVDAMRRFINDPEINKYVHRVLC</sequence>
<protein>
    <submittedName>
        <fullName evidence="2">Hydroxycinnamoyl-coenzyme a shikimate quinatehydroxycinnamoyltransferase-like</fullName>
    </submittedName>
</protein>
<dbReference type="AlphaFoldDB" id="A0A068S600"/>
<dbReference type="GO" id="GO:0016740">
    <property type="term" value="F:transferase activity"/>
    <property type="evidence" value="ECO:0007669"/>
    <property type="project" value="UniProtKB-KW"/>
</dbReference>
<dbReference type="InterPro" id="IPR051283">
    <property type="entry name" value="Sec_Metabolite_Acyltrans"/>
</dbReference>